<sequence>MKRVLFIILLLLILPVTLAIWLLPESSDQEYGIKKYVIEKENEVGNSFSNIRNGGFVAAQDDWVFFKKSSDYDSPSKDFLMGRKEGEDTNYKIAPNHLRFINVRGEWVFYTSSAFLDEERLFKVKLDGTHRKKLAESASYVQVIGNWIYYYDTVKNGFYKMDIHNNKPIPLFTVPGDGGEIFLVDDENIYFYIEPENSQGSQGKLYSLSLKSNRAKKLNDDIHYFMSIEGVDGQFL</sequence>
<dbReference type="EMBL" id="QWVT01000071">
    <property type="protein sequence ID" value="RID81408.1"/>
    <property type="molecule type" value="Genomic_DNA"/>
</dbReference>
<dbReference type="InterPro" id="IPR053369">
    <property type="entry name" value="SrfA-induced_signal"/>
</dbReference>
<gene>
    <name evidence="2" type="ORF">D1970_21935</name>
</gene>
<dbReference type="OrthoDB" id="1676127at2"/>
<dbReference type="Proteomes" id="UP000265816">
    <property type="component" value="Unassembled WGS sequence"/>
</dbReference>
<comment type="caution">
    <text evidence="2">The sequence shown here is derived from an EMBL/GenBank/DDBJ whole genome shotgun (WGS) entry which is preliminary data.</text>
</comment>
<reference evidence="2 3" key="1">
    <citation type="submission" date="2018-08" db="EMBL/GenBank/DDBJ databases">
        <title>Bacillus jemisoniae sp. nov., Bacillus chryseoplanitiae sp. nov., Bacillus resnikiae sp. nov., and Bacillus frankliniae sp. nov., isolated from Viking spacecraft and associated surfaces.</title>
        <authorList>
            <person name="Seuylemezian A."/>
            <person name="Vaishampayan P."/>
        </authorList>
    </citation>
    <scope>NUCLEOTIDE SEQUENCE [LARGE SCALE GENOMIC DNA]</scope>
    <source>
        <strain evidence="2 3">JJ-247</strain>
    </source>
</reference>
<evidence type="ECO:0000259" key="1">
    <source>
        <dbReference type="Pfam" id="PF16472"/>
    </source>
</evidence>
<dbReference type="SUPFAM" id="SSF69304">
    <property type="entry name" value="Tricorn protease N-terminal domain"/>
    <property type="match status" value="1"/>
</dbReference>
<dbReference type="Pfam" id="PF16472">
    <property type="entry name" value="DUF5050"/>
    <property type="match status" value="1"/>
</dbReference>
<dbReference type="RefSeq" id="WP_119114957.1">
    <property type="nucleotide sequence ID" value="NZ_QWVT01000071.1"/>
</dbReference>
<dbReference type="PANTHER" id="PTHR32256:SF17">
    <property type="entry name" value="EGF-LIKE DOMAIN-CONTAINING PROTEIN"/>
    <property type="match status" value="1"/>
</dbReference>
<name>A0A398AXC7_9BACI</name>
<evidence type="ECO:0000313" key="2">
    <source>
        <dbReference type="EMBL" id="RID81408.1"/>
    </source>
</evidence>
<evidence type="ECO:0000313" key="3">
    <source>
        <dbReference type="Proteomes" id="UP000265816"/>
    </source>
</evidence>
<feature type="non-terminal residue" evidence="2">
    <location>
        <position position="236"/>
    </location>
</feature>
<organism evidence="2 3">
    <name type="scientific">Mesobacillus zeae</name>
    <dbReference type="NCBI Taxonomy" id="1917180"/>
    <lineage>
        <taxon>Bacteria</taxon>
        <taxon>Bacillati</taxon>
        <taxon>Bacillota</taxon>
        <taxon>Bacilli</taxon>
        <taxon>Bacillales</taxon>
        <taxon>Bacillaceae</taxon>
        <taxon>Mesobacillus</taxon>
    </lineage>
</organism>
<keyword evidence="3" id="KW-1185">Reference proteome</keyword>
<proteinExistence type="predicted"/>
<dbReference type="PANTHER" id="PTHR32256">
    <property type="match status" value="1"/>
</dbReference>
<dbReference type="AlphaFoldDB" id="A0A398AXC7"/>
<dbReference type="InterPro" id="IPR032485">
    <property type="entry name" value="LRP1-like_beta_prop"/>
</dbReference>
<feature type="domain" description="Prolow-density lipoprotein receptor-related protein 1-like beta-propeller" evidence="1">
    <location>
        <begin position="46"/>
        <end position="229"/>
    </location>
</feature>
<protein>
    <submittedName>
        <fullName evidence="2">DUF5050 domain-containing protein</fullName>
    </submittedName>
</protein>
<accession>A0A398AXC7</accession>